<feature type="transmembrane region" description="Helical" evidence="1">
    <location>
        <begin position="132"/>
        <end position="150"/>
    </location>
</feature>
<accession>A0A2H1HUI6</accession>
<reference evidence="2 3" key="1">
    <citation type="submission" date="2017-03" db="EMBL/GenBank/DDBJ databases">
        <authorList>
            <person name="Afonso C.L."/>
            <person name="Miller P.J."/>
            <person name="Scott M.A."/>
            <person name="Spackman E."/>
            <person name="Goraichik I."/>
            <person name="Dimitrov K.M."/>
            <person name="Suarez D.L."/>
            <person name="Swayne D.E."/>
        </authorList>
    </citation>
    <scope>NUCLEOTIDE SEQUENCE [LARGE SCALE GENOMIC DNA]</scope>
    <source>
        <strain evidence="2 3">CIP 102111</strain>
    </source>
</reference>
<proteinExistence type="predicted"/>
<keyword evidence="1" id="KW-0472">Membrane</keyword>
<sequence length="163" mass="17484">METRNGSAAPDAAEARLALQAADREMRSTQKLRIPMWLFGASGVINIGLGTLTLLNPHNPTVEIIAMSVLTALSLTVSVLLLRYLFFPPGYRKVTVRWKALGTASAIAILAVAVVIVLTVTTGEAGLHISAAWQFGAGLFCLLPVLLDVAEKRWPKRNGRHGA</sequence>
<name>A0A2H1HUI6_9MICO</name>
<evidence type="ECO:0000313" key="2">
    <source>
        <dbReference type="EMBL" id="SMX66572.1"/>
    </source>
</evidence>
<gene>
    <name evidence="2" type="ORF">BC102111_00592</name>
</gene>
<dbReference type="AlphaFoldDB" id="A0A2H1HUI6"/>
<feature type="transmembrane region" description="Helical" evidence="1">
    <location>
        <begin position="34"/>
        <end position="52"/>
    </location>
</feature>
<evidence type="ECO:0000256" key="1">
    <source>
        <dbReference type="SAM" id="Phobius"/>
    </source>
</evidence>
<dbReference type="EMBL" id="FXZC01000001">
    <property type="protein sequence ID" value="SMX66572.1"/>
    <property type="molecule type" value="Genomic_DNA"/>
</dbReference>
<feature type="transmembrane region" description="Helical" evidence="1">
    <location>
        <begin position="98"/>
        <end position="120"/>
    </location>
</feature>
<dbReference type="RefSeq" id="WP_101623541.1">
    <property type="nucleotide sequence ID" value="NZ_FXZC01000001.1"/>
</dbReference>
<keyword evidence="1" id="KW-1133">Transmembrane helix</keyword>
<organism evidence="2 3">
    <name type="scientific">Brevibacterium casei CIP 102111</name>
    <dbReference type="NCBI Taxonomy" id="1255625"/>
    <lineage>
        <taxon>Bacteria</taxon>
        <taxon>Bacillati</taxon>
        <taxon>Actinomycetota</taxon>
        <taxon>Actinomycetes</taxon>
        <taxon>Micrococcales</taxon>
        <taxon>Brevibacteriaceae</taxon>
        <taxon>Brevibacterium</taxon>
    </lineage>
</organism>
<keyword evidence="1" id="KW-0812">Transmembrane</keyword>
<dbReference type="Proteomes" id="UP000234333">
    <property type="component" value="Unassembled WGS sequence"/>
</dbReference>
<evidence type="ECO:0000313" key="3">
    <source>
        <dbReference type="Proteomes" id="UP000234333"/>
    </source>
</evidence>
<feature type="transmembrane region" description="Helical" evidence="1">
    <location>
        <begin position="64"/>
        <end position="86"/>
    </location>
</feature>
<dbReference type="GeneID" id="99773996"/>
<protein>
    <submittedName>
        <fullName evidence="2">Uncharacterized protein</fullName>
    </submittedName>
</protein>